<reference evidence="15 16" key="1">
    <citation type="submission" date="2019-08" db="EMBL/GenBank/DDBJ databases">
        <title>Hyperibacter terrae gen. nov., sp. nov. and Hyperibacter viscosus sp. nov., two new members in the family Rhodospirillaceae isolated from the rhizosphere of Hypericum perforatum.</title>
        <authorList>
            <person name="Noviana Z."/>
        </authorList>
    </citation>
    <scope>NUCLEOTIDE SEQUENCE [LARGE SCALE GENOMIC DNA]</scope>
    <source>
        <strain evidence="15 16">R5913</strain>
    </source>
</reference>
<feature type="domain" description="Ribosomal RNA methyltransferase FtsJ" evidence="14">
    <location>
        <begin position="61"/>
        <end position="235"/>
    </location>
</feature>
<organism evidence="15 16">
    <name type="scientific">Hypericibacter terrae</name>
    <dbReference type="NCBI Taxonomy" id="2602015"/>
    <lineage>
        <taxon>Bacteria</taxon>
        <taxon>Pseudomonadati</taxon>
        <taxon>Pseudomonadota</taxon>
        <taxon>Alphaproteobacteria</taxon>
        <taxon>Rhodospirillales</taxon>
        <taxon>Dongiaceae</taxon>
        <taxon>Hypericibacter</taxon>
    </lineage>
</organism>
<evidence type="ECO:0000256" key="5">
    <source>
        <dbReference type="ARBA" id="ARBA00037569"/>
    </source>
</evidence>
<dbReference type="OrthoDB" id="9790080at2"/>
<dbReference type="GO" id="GO:0008650">
    <property type="term" value="F:rRNA (uridine-2'-O-)-methyltransferase activity"/>
    <property type="evidence" value="ECO:0007669"/>
    <property type="project" value="UniProtKB-UniRule"/>
</dbReference>
<evidence type="ECO:0000256" key="7">
    <source>
        <dbReference type="ARBA" id="ARBA00041129"/>
    </source>
</evidence>
<dbReference type="CDD" id="cd02440">
    <property type="entry name" value="AdoMet_MTases"/>
    <property type="match status" value="1"/>
</dbReference>
<keyword evidence="3 11" id="KW-0808">Transferase</keyword>
<evidence type="ECO:0000256" key="10">
    <source>
        <dbReference type="ARBA" id="ARBA00048970"/>
    </source>
</evidence>
<evidence type="ECO:0000256" key="1">
    <source>
        <dbReference type="ARBA" id="ARBA00022552"/>
    </source>
</evidence>
<keyword evidence="1 11" id="KW-0698">rRNA processing</keyword>
<evidence type="ECO:0000256" key="11">
    <source>
        <dbReference type="HAMAP-Rule" id="MF_01547"/>
    </source>
</evidence>
<evidence type="ECO:0000256" key="9">
    <source>
        <dbReference type="ARBA" id="ARBA00042745"/>
    </source>
</evidence>
<keyword evidence="4 11" id="KW-0949">S-adenosyl-L-methionine</keyword>
<sequence length="241" mass="26106">MSKTKGTKSSAGKSLSDPSLTGRKEKIRVKTVNKRSTSSARWLERQLNDPYVAEAQKRGLRSRAAFKLIELDEKYKLLRKGLRVLDLGAAPGGWSQVAAERVGPKGRVLAVDILAMDPLPGVTVMQQDFMADEAPARIRAALDGPADLVMSDMAAPTIGHTRTDHLRIMAMAETAYQFAAEVLAPGGTFLCKLFQGGATKDLLDLLKRDFEQVRHVKPPASRADSAEIYVVATGFRGGKGS</sequence>
<feature type="binding site" evidence="11">
    <location>
        <position position="94"/>
    </location>
    <ligand>
        <name>S-adenosyl-L-methionine</name>
        <dbReference type="ChEBI" id="CHEBI:59789"/>
    </ligand>
</feature>
<dbReference type="EC" id="2.1.1.166" evidence="6 11"/>
<evidence type="ECO:0000313" key="16">
    <source>
        <dbReference type="Proteomes" id="UP000326202"/>
    </source>
</evidence>
<evidence type="ECO:0000256" key="12">
    <source>
        <dbReference type="PIRSR" id="PIRSR005461-1"/>
    </source>
</evidence>
<feature type="region of interest" description="Disordered" evidence="13">
    <location>
        <begin position="1"/>
        <end position="33"/>
    </location>
</feature>
<feature type="binding site" evidence="11">
    <location>
        <position position="128"/>
    </location>
    <ligand>
        <name>S-adenosyl-L-methionine</name>
        <dbReference type="ChEBI" id="CHEBI:59789"/>
    </ligand>
</feature>
<proteinExistence type="inferred from homology"/>
<dbReference type="AlphaFoldDB" id="A0A5J6MN86"/>
<dbReference type="PIRSF" id="PIRSF005461">
    <property type="entry name" value="23S_rRNA_mtase"/>
    <property type="match status" value="1"/>
</dbReference>
<evidence type="ECO:0000256" key="3">
    <source>
        <dbReference type="ARBA" id="ARBA00022679"/>
    </source>
</evidence>
<comment type="catalytic activity">
    <reaction evidence="10 11">
        <text>uridine(2552) in 23S rRNA + S-adenosyl-L-methionine = 2'-O-methyluridine(2552) in 23S rRNA + S-adenosyl-L-homocysteine + H(+)</text>
        <dbReference type="Rhea" id="RHEA:42720"/>
        <dbReference type="Rhea" id="RHEA-COMP:10202"/>
        <dbReference type="Rhea" id="RHEA-COMP:10203"/>
        <dbReference type="ChEBI" id="CHEBI:15378"/>
        <dbReference type="ChEBI" id="CHEBI:57856"/>
        <dbReference type="ChEBI" id="CHEBI:59789"/>
        <dbReference type="ChEBI" id="CHEBI:65315"/>
        <dbReference type="ChEBI" id="CHEBI:74478"/>
        <dbReference type="EC" id="2.1.1.166"/>
    </reaction>
</comment>
<dbReference type="RefSeq" id="WP_151178234.1">
    <property type="nucleotide sequence ID" value="NZ_CP042906.1"/>
</dbReference>
<dbReference type="Gene3D" id="3.40.50.150">
    <property type="entry name" value="Vaccinia Virus protein VP39"/>
    <property type="match status" value="1"/>
</dbReference>
<feature type="binding site" evidence="11">
    <location>
        <position position="112"/>
    </location>
    <ligand>
        <name>S-adenosyl-L-methionine</name>
        <dbReference type="ChEBI" id="CHEBI:59789"/>
    </ligand>
</feature>
<dbReference type="InterPro" id="IPR002877">
    <property type="entry name" value="RNA_MeTrfase_FtsJ_dom"/>
</dbReference>
<dbReference type="Proteomes" id="UP000326202">
    <property type="component" value="Chromosome"/>
</dbReference>
<comment type="function">
    <text evidence="5 11">Specifically methylates the uridine in position 2552 of 23S rRNA at the 2'-O position of the ribose in the fully assembled 50S ribosomal subunit.</text>
</comment>
<dbReference type="PANTHER" id="PTHR10920">
    <property type="entry name" value="RIBOSOMAL RNA METHYLTRANSFERASE"/>
    <property type="match status" value="1"/>
</dbReference>
<dbReference type="EMBL" id="CP042906">
    <property type="protein sequence ID" value="QEX18035.1"/>
    <property type="molecule type" value="Genomic_DNA"/>
</dbReference>
<protein>
    <recommendedName>
        <fullName evidence="7 11">Ribosomal RNA large subunit methyltransferase E</fullName>
        <ecNumber evidence="6 11">2.1.1.166</ecNumber>
    </recommendedName>
    <alternativeName>
        <fullName evidence="9 11">23S rRNA Um2552 methyltransferase</fullName>
    </alternativeName>
    <alternativeName>
        <fullName evidence="8 11">rRNA (uridine-2'-O-)-methyltransferase</fullName>
    </alternativeName>
</protein>
<evidence type="ECO:0000256" key="6">
    <source>
        <dbReference type="ARBA" id="ARBA00038861"/>
    </source>
</evidence>
<keyword evidence="11" id="KW-0963">Cytoplasm</keyword>
<dbReference type="FunFam" id="3.40.50.150:FF:000005">
    <property type="entry name" value="Ribosomal RNA large subunit methyltransferase E"/>
    <property type="match status" value="1"/>
</dbReference>
<dbReference type="InterPro" id="IPR029063">
    <property type="entry name" value="SAM-dependent_MTases_sf"/>
</dbReference>
<evidence type="ECO:0000256" key="4">
    <source>
        <dbReference type="ARBA" id="ARBA00022691"/>
    </source>
</evidence>
<dbReference type="GO" id="GO:0005737">
    <property type="term" value="C:cytoplasm"/>
    <property type="evidence" value="ECO:0007669"/>
    <property type="project" value="UniProtKB-SubCell"/>
</dbReference>
<evidence type="ECO:0000256" key="8">
    <source>
        <dbReference type="ARBA" id="ARBA00041995"/>
    </source>
</evidence>
<keyword evidence="2 11" id="KW-0489">Methyltransferase</keyword>
<name>A0A5J6MN86_9PROT</name>
<evidence type="ECO:0000256" key="13">
    <source>
        <dbReference type="SAM" id="MobiDB-lite"/>
    </source>
</evidence>
<evidence type="ECO:0000259" key="14">
    <source>
        <dbReference type="Pfam" id="PF01728"/>
    </source>
</evidence>
<feature type="binding site" evidence="11">
    <location>
        <position position="92"/>
    </location>
    <ligand>
        <name>S-adenosyl-L-methionine</name>
        <dbReference type="ChEBI" id="CHEBI:59789"/>
    </ligand>
</feature>
<dbReference type="InterPro" id="IPR015507">
    <property type="entry name" value="rRNA-MeTfrase_E"/>
</dbReference>
<evidence type="ECO:0000256" key="2">
    <source>
        <dbReference type="ARBA" id="ARBA00022603"/>
    </source>
</evidence>
<evidence type="ECO:0000313" key="15">
    <source>
        <dbReference type="EMBL" id="QEX18035.1"/>
    </source>
</evidence>
<feature type="compositionally biased region" description="Low complexity" evidence="13">
    <location>
        <begin position="1"/>
        <end position="14"/>
    </location>
</feature>
<dbReference type="InterPro" id="IPR050082">
    <property type="entry name" value="RNA_methyltr_RlmE"/>
</dbReference>
<gene>
    <name evidence="11 15" type="primary">rlmE</name>
    <name evidence="11" type="synonym">ftsJ</name>
    <name evidence="11" type="synonym">rrmJ</name>
    <name evidence="15" type="ORF">FRZ44_33390</name>
</gene>
<feature type="active site" description="Proton acceptor" evidence="11 12">
    <location>
        <position position="192"/>
    </location>
</feature>
<comment type="similarity">
    <text evidence="11">Belongs to the class I-like SAM-binding methyltransferase superfamily. RNA methyltransferase RlmE family.</text>
</comment>
<feature type="binding site" evidence="11">
    <location>
        <position position="152"/>
    </location>
    <ligand>
        <name>S-adenosyl-L-methionine</name>
        <dbReference type="ChEBI" id="CHEBI:59789"/>
    </ligand>
</feature>
<dbReference type="SUPFAM" id="SSF53335">
    <property type="entry name" value="S-adenosyl-L-methionine-dependent methyltransferases"/>
    <property type="match status" value="1"/>
</dbReference>
<dbReference type="Pfam" id="PF01728">
    <property type="entry name" value="FtsJ"/>
    <property type="match status" value="1"/>
</dbReference>
<accession>A0A5J6MN86</accession>
<keyword evidence="16" id="KW-1185">Reference proteome</keyword>
<dbReference type="HAMAP" id="MF_01547">
    <property type="entry name" value="RNA_methyltr_E"/>
    <property type="match status" value="1"/>
</dbReference>
<dbReference type="PANTHER" id="PTHR10920:SF18">
    <property type="entry name" value="RRNA METHYLTRANSFERASE 2, MITOCHONDRIAL"/>
    <property type="match status" value="1"/>
</dbReference>
<comment type="subcellular location">
    <subcellularLocation>
        <location evidence="11">Cytoplasm</location>
    </subcellularLocation>
</comment>
<dbReference type="KEGG" id="htq:FRZ44_33390"/>